<organism evidence="1 2">
    <name type="scientific">Nostoc punctiforme FACHB-252</name>
    <dbReference type="NCBI Taxonomy" id="1357509"/>
    <lineage>
        <taxon>Bacteria</taxon>
        <taxon>Bacillati</taxon>
        <taxon>Cyanobacteriota</taxon>
        <taxon>Cyanophyceae</taxon>
        <taxon>Nostocales</taxon>
        <taxon>Nostocaceae</taxon>
        <taxon>Nostoc</taxon>
    </lineage>
</organism>
<sequence length="364" mass="41881">MSIITASNLVYFINELPKDITYKYVNPKNKGVIRILGIDLPEGPIRIKRWIPSKGESEVTVNDESISPQMIWRIANALKPNLPINVDRLFGGSYNTRSVLEALLAHTPQFYYCYPGRVESNTSYTNIRKGHKCLLWLPNEPHILGQIVETKTEQVISEIPSQSAIYESLTLPNESDEELNFEFKIRHAQIQIALFMIGKQFGYQSWVTQSSQQIIYQNKRINEYEGVIVSLSDEAIFIEYREALKYALPIDCIWLNNKLISGIIEIENSTGILSSLTRMKNFQNQISLLPTRYIIVTADDDRGKVLQEANKEQFISLDTRFFSYSAVEELYSLCQRRKLSGISEEFLDCFLEKAVDNSKSKFLY</sequence>
<proteinExistence type="predicted"/>
<dbReference type="Proteomes" id="UP000606396">
    <property type="component" value="Unassembled WGS sequence"/>
</dbReference>
<evidence type="ECO:0000313" key="2">
    <source>
        <dbReference type="Proteomes" id="UP000606396"/>
    </source>
</evidence>
<comment type="caution">
    <text evidence="1">The sequence shown here is derived from an EMBL/GenBank/DDBJ whole genome shotgun (WGS) entry which is preliminary data.</text>
</comment>
<gene>
    <name evidence="1" type="ORF">H6G94_34115</name>
</gene>
<evidence type="ECO:0000313" key="1">
    <source>
        <dbReference type="EMBL" id="MBD2616223.1"/>
    </source>
</evidence>
<dbReference type="EMBL" id="JACJTC010000043">
    <property type="protein sequence ID" value="MBD2616223.1"/>
    <property type="molecule type" value="Genomic_DNA"/>
</dbReference>
<protein>
    <submittedName>
        <fullName evidence="1">Restriction endonuclease</fullName>
    </submittedName>
</protein>
<keyword evidence="1" id="KW-0255">Endonuclease</keyword>
<keyword evidence="2" id="KW-1185">Reference proteome</keyword>
<name>A0ABR8HL27_NOSPU</name>
<reference evidence="1 2" key="1">
    <citation type="journal article" date="2020" name="ISME J.">
        <title>Comparative genomics reveals insights into cyanobacterial evolution and habitat adaptation.</title>
        <authorList>
            <person name="Chen M.Y."/>
            <person name="Teng W.K."/>
            <person name="Zhao L."/>
            <person name="Hu C.X."/>
            <person name="Zhou Y.K."/>
            <person name="Han B.P."/>
            <person name="Song L.R."/>
            <person name="Shu W.S."/>
        </authorList>
    </citation>
    <scope>NUCLEOTIDE SEQUENCE [LARGE SCALE GENOMIC DNA]</scope>
    <source>
        <strain evidence="1 2">FACHB-252</strain>
    </source>
</reference>
<dbReference type="RefSeq" id="WP_190952678.1">
    <property type="nucleotide sequence ID" value="NZ_JACJTC010000043.1"/>
</dbReference>
<accession>A0ABR8HL27</accession>
<dbReference type="GO" id="GO:0004519">
    <property type="term" value="F:endonuclease activity"/>
    <property type="evidence" value="ECO:0007669"/>
    <property type="project" value="UniProtKB-KW"/>
</dbReference>
<keyword evidence="1" id="KW-0540">Nuclease</keyword>
<keyword evidence="1" id="KW-0378">Hydrolase</keyword>